<protein>
    <submittedName>
        <fullName evidence="3">RnhA operon protein</fullName>
    </submittedName>
</protein>
<dbReference type="OrthoDB" id="203809at2157"/>
<proteinExistence type="predicted"/>
<gene>
    <name evidence="3" type="ORF">EA473_06655</name>
</gene>
<organism evidence="3 4">
    <name type="scientific">Natrarchaeobius chitinivorans</name>
    <dbReference type="NCBI Taxonomy" id="1679083"/>
    <lineage>
        <taxon>Archaea</taxon>
        <taxon>Methanobacteriati</taxon>
        <taxon>Methanobacteriota</taxon>
        <taxon>Stenosarchaea group</taxon>
        <taxon>Halobacteria</taxon>
        <taxon>Halobacteriales</taxon>
        <taxon>Natrialbaceae</taxon>
        <taxon>Natrarchaeobius</taxon>
    </lineage>
</organism>
<comment type="caution">
    <text evidence="3">The sequence shown here is derived from an EMBL/GenBank/DDBJ whole genome shotgun (WGS) entry which is preliminary data.</text>
</comment>
<dbReference type="InterPro" id="IPR055532">
    <property type="entry name" value="DUF7108_N"/>
</dbReference>
<name>A0A3N6LYW0_NATCH</name>
<dbReference type="Pfam" id="PF23420">
    <property type="entry name" value="DUF7108_C"/>
    <property type="match status" value="1"/>
</dbReference>
<evidence type="ECO:0000259" key="1">
    <source>
        <dbReference type="Pfam" id="PF23418"/>
    </source>
</evidence>
<reference evidence="3 4" key="1">
    <citation type="submission" date="2018-10" db="EMBL/GenBank/DDBJ databases">
        <title>Natrarchaeobius chitinivorans gen. nov., sp. nov., and Natrarchaeobius haloalkaliphilus sp. nov., alkaliphilic, chitin-utilizing haloarchaea from hypersaline alkaline lakes.</title>
        <authorList>
            <person name="Sorokin D.Y."/>
            <person name="Elcheninov A.G."/>
            <person name="Kostrikina N.A."/>
            <person name="Bale N.J."/>
            <person name="Sinninghe Damste J.S."/>
            <person name="Khijniak T.V."/>
            <person name="Kublanov I.V."/>
            <person name="Toshchakov S.V."/>
        </authorList>
    </citation>
    <scope>NUCLEOTIDE SEQUENCE [LARGE SCALE GENOMIC DNA]</scope>
    <source>
        <strain evidence="3 4">AArcht4T</strain>
    </source>
</reference>
<evidence type="ECO:0000313" key="4">
    <source>
        <dbReference type="Proteomes" id="UP000282323"/>
    </source>
</evidence>
<evidence type="ECO:0000313" key="3">
    <source>
        <dbReference type="EMBL" id="RQG96053.1"/>
    </source>
</evidence>
<dbReference type="EMBL" id="REGA01000004">
    <property type="protein sequence ID" value="RQG96053.1"/>
    <property type="molecule type" value="Genomic_DNA"/>
</dbReference>
<dbReference type="AlphaFoldDB" id="A0A3N6LYW0"/>
<sequence>MSVDNDRNGGDDELSDAVVEEAERLTRLERTATDDNERRARRRRRDALLEEYGFTARIREDDGDAVLVVHPEEWHEDGVVHPDRIDDLSRAVEVALEGTGDPDDWDAVDAHNRELAARVRERYGEVHGENAAALADFVGNHYAKRIDSLTGPELSEFLTEYFVRNAWPSRAQRDAVEESIELVYEEVDEPVPEFRVR</sequence>
<dbReference type="Proteomes" id="UP000282323">
    <property type="component" value="Unassembled WGS sequence"/>
</dbReference>
<feature type="domain" description="DUF7108" evidence="1">
    <location>
        <begin position="13"/>
        <end position="98"/>
    </location>
</feature>
<keyword evidence="4" id="KW-1185">Reference proteome</keyword>
<feature type="domain" description="DUF7108" evidence="2">
    <location>
        <begin position="103"/>
        <end position="191"/>
    </location>
</feature>
<dbReference type="InterPro" id="IPR056494">
    <property type="entry name" value="DUF7108_C"/>
</dbReference>
<evidence type="ECO:0000259" key="2">
    <source>
        <dbReference type="Pfam" id="PF23420"/>
    </source>
</evidence>
<accession>A0A3N6LYW0</accession>
<dbReference type="Pfam" id="PF23418">
    <property type="entry name" value="DUF7108"/>
    <property type="match status" value="1"/>
</dbReference>